<dbReference type="GO" id="GO:0031167">
    <property type="term" value="P:rRNA methylation"/>
    <property type="evidence" value="ECO:0007669"/>
    <property type="project" value="TreeGrafter"/>
</dbReference>
<dbReference type="FunFam" id="3.40.50.150:FF:000055">
    <property type="entry name" value="5-methylcytosine rRNA methyltransferase NSUN4"/>
    <property type="match status" value="1"/>
</dbReference>
<dbReference type="PANTHER" id="PTHR22808">
    <property type="entry name" value="NCL1 YEAST -RELATED NOL1/NOP2/FMU SUN DOMAIN-CONTAINING"/>
    <property type="match status" value="1"/>
</dbReference>
<name>A0A9Q1BIZ0_HOLLE</name>
<evidence type="ECO:0000256" key="1">
    <source>
        <dbReference type="ARBA" id="ARBA00004173"/>
    </source>
</evidence>
<accession>A0A9Q1BIZ0</accession>
<evidence type="ECO:0000256" key="8">
    <source>
        <dbReference type="ARBA" id="ARBA00023128"/>
    </source>
</evidence>
<sequence length="474" mass="53070">MLCRLLPPTNLLVRKWTSSVQSVRTKKKWVTAESSALKNDPTHLALSYFDQHYGSQFPQNWPLIRLALLSLQKYGALVNTFCHGYEAIERLANLGAEEFVQHAARDLQKSFSEKNWQNKIKTGDLDAHTTGEYLQKSSEENGISDYEKTFVSQQNTEEKSDHFVEDSWRDQYIVAAGFESKLEYMIGQENSPDDPANMIDISAPVDSVQFPITISPFLKCFIFPHGNFQQLPPSRLESSSGLLYYYTMDASSLLPVMALDIQPNESVLDMCAAPGGKALALLSVLTEGGIVLNEPATARRKRLLSVLDSYVPKEFINSGKVQVTAVEGQKWGVTSKNTFDKILVDVPCTTDRHSLKERDNNIFKPRRSQERWNLPSLQEELLCSALLSVRPGGDVVYSTCSLSTLQNDGVVQGAITKCQEEFDLQIQVVDLSPLATCLSSVFKFSDITKYGQLVIPDLTANFGPMYFARLHKKA</sequence>
<evidence type="ECO:0000259" key="12">
    <source>
        <dbReference type="PROSITE" id="PS51686"/>
    </source>
</evidence>
<evidence type="ECO:0000256" key="10">
    <source>
        <dbReference type="ARBA" id="ARBA00049302"/>
    </source>
</evidence>
<dbReference type="OrthoDB" id="8020218at2759"/>
<feature type="domain" description="SAM-dependent MTase RsmB/NOP-type" evidence="12">
    <location>
        <begin position="174"/>
        <end position="473"/>
    </location>
</feature>
<evidence type="ECO:0000256" key="2">
    <source>
        <dbReference type="ARBA" id="ARBA00022552"/>
    </source>
</evidence>
<dbReference type="InterPro" id="IPR049560">
    <property type="entry name" value="MeTrfase_RsmB-F_NOP2_cat"/>
</dbReference>
<evidence type="ECO:0000256" key="7">
    <source>
        <dbReference type="ARBA" id="ARBA00022946"/>
    </source>
</evidence>
<evidence type="ECO:0000256" key="5">
    <source>
        <dbReference type="ARBA" id="ARBA00022691"/>
    </source>
</evidence>
<evidence type="ECO:0000256" key="4">
    <source>
        <dbReference type="ARBA" id="ARBA00022679"/>
    </source>
</evidence>
<dbReference type="Proteomes" id="UP001152320">
    <property type="component" value="Chromosome 16"/>
</dbReference>
<dbReference type="EMBL" id="JAIZAY010000016">
    <property type="protein sequence ID" value="KAJ8027456.1"/>
    <property type="molecule type" value="Genomic_DNA"/>
</dbReference>
<proteinExistence type="inferred from homology"/>
<dbReference type="PRINTS" id="PR02008">
    <property type="entry name" value="RCMTFAMILY"/>
</dbReference>
<feature type="active site" description="Nucleophile" evidence="11">
    <location>
        <position position="400"/>
    </location>
</feature>
<keyword evidence="6 11" id="KW-0694">RNA-binding</keyword>
<dbReference type="InterPro" id="IPR023267">
    <property type="entry name" value="RCMT"/>
</dbReference>
<comment type="caution">
    <text evidence="11">Lacks conserved residue(s) required for the propagation of feature annotation.</text>
</comment>
<dbReference type="PROSITE" id="PS51686">
    <property type="entry name" value="SAM_MT_RSMB_NOP"/>
    <property type="match status" value="1"/>
</dbReference>
<reference evidence="13" key="1">
    <citation type="submission" date="2021-10" db="EMBL/GenBank/DDBJ databases">
        <title>Tropical sea cucumber genome reveals ecological adaptation and Cuvierian tubules defense mechanism.</title>
        <authorList>
            <person name="Chen T."/>
        </authorList>
    </citation>
    <scope>NUCLEOTIDE SEQUENCE</scope>
    <source>
        <strain evidence="13">Nanhai2018</strain>
        <tissue evidence="13">Muscle</tissue>
    </source>
</reference>
<evidence type="ECO:0000256" key="11">
    <source>
        <dbReference type="PROSITE-ProRule" id="PRU01023"/>
    </source>
</evidence>
<evidence type="ECO:0000256" key="6">
    <source>
        <dbReference type="ARBA" id="ARBA00022884"/>
    </source>
</evidence>
<dbReference type="SUPFAM" id="SSF53335">
    <property type="entry name" value="S-adenosyl-L-methionine-dependent methyltransferases"/>
    <property type="match status" value="1"/>
</dbReference>
<keyword evidence="4 11" id="KW-0808">Transferase</keyword>
<comment type="catalytic activity">
    <reaction evidence="10">
        <text>a cytidine in rRNA + S-adenosyl-L-methionine = a 5-methylcytidine in rRNA + S-adenosyl-L-homocysteine + H(+)</text>
        <dbReference type="Rhea" id="RHEA:61484"/>
        <dbReference type="Rhea" id="RHEA-COMP:15836"/>
        <dbReference type="Rhea" id="RHEA-COMP:15837"/>
        <dbReference type="ChEBI" id="CHEBI:15378"/>
        <dbReference type="ChEBI" id="CHEBI:57856"/>
        <dbReference type="ChEBI" id="CHEBI:59789"/>
        <dbReference type="ChEBI" id="CHEBI:74483"/>
        <dbReference type="ChEBI" id="CHEBI:82748"/>
    </reaction>
</comment>
<dbReference type="GO" id="GO:0003723">
    <property type="term" value="F:RNA binding"/>
    <property type="evidence" value="ECO:0007669"/>
    <property type="project" value="UniProtKB-UniRule"/>
</dbReference>
<gene>
    <name evidence="13" type="ORF">HOLleu_32603</name>
</gene>
<evidence type="ECO:0000313" key="14">
    <source>
        <dbReference type="Proteomes" id="UP001152320"/>
    </source>
</evidence>
<dbReference type="AlphaFoldDB" id="A0A9Q1BIZ0"/>
<dbReference type="GO" id="GO:0008173">
    <property type="term" value="F:RNA methyltransferase activity"/>
    <property type="evidence" value="ECO:0007669"/>
    <property type="project" value="InterPro"/>
</dbReference>
<keyword evidence="3 11" id="KW-0489">Methyltransferase</keyword>
<protein>
    <recommendedName>
        <fullName evidence="9">NOL1/NOP2/Sun domain family member 4</fullName>
    </recommendedName>
</protein>
<keyword evidence="2" id="KW-0698">rRNA processing</keyword>
<comment type="similarity">
    <text evidence="11">Belongs to the class I-like SAM-binding methyltransferase superfamily. RsmB/NOP family.</text>
</comment>
<dbReference type="PANTHER" id="PTHR22808:SF3">
    <property type="entry name" value="5-METHYLCYTOSINE RRNA METHYLTRANSFERASE NSUN4"/>
    <property type="match status" value="1"/>
</dbReference>
<dbReference type="Gene3D" id="6.20.240.40">
    <property type="match status" value="1"/>
</dbReference>
<organism evidence="13 14">
    <name type="scientific">Holothuria leucospilota</name>
    <name type="common">Black long sea cucumber</name>
    <name type="synonym">Mertensiothuria leucospilota</name>
    <dbReference type="NCBI Taxonomy" id="206669"/>
    <lineage>
        <taxon>Eukaryota</taxon>
        <taxon>Metazoa</taxon>
        <taxon>Echinodermata</taxon>
        <taxon>Eleutherozoa</taxon>
        <taxon>Echinozoa</taxon>
        <taxon>Holothuroidea</taxon>
        <taxon>Aspidochirotacea</taxon>
        <taxon>Aspidochirotida</taxon>
        <taxon>Holothuriidae</taxon>
        <taxon>Holothuria</taxon>
    </lineage>
</organism>
<evidence type="ECO:0000313" key="13">
    <source>
        <dbReference type="EMBL" id="KAJ8027456.1"/>
    </source>
</evidence>
<comment type="caution">
    <text evidence="13">The sequence shown here is derived from an EMBL/GenBank/DDBJ whole genome shotgun (WGS) entry which is preliminary data.</text>
</comment>
<keyword evidence="14" id="KW-1185">Reference proteome</keyword>
<dbReference type="Pfam" id="PF01189">
    <property type="entry name" value="Methyltr_RsmB-F"/>
    <property type="match status" value="1"/>
</dbReference>
<keyword evidence="5 11" id="KW-0949">S-adenosyl-L-methionine</keyword>
<dbReference type="Gene3D" id="3.40.50.150">
    <property type="entry name" value="Vaccinia Virus protein VP39"/>
    <property type="match status" value="1"/>
</dbReference>
<keyword evidence="8" id="KW-0496">Mitochondrion</keyword>
<feature type="binding site" evidence="11">
    <location>
        <begin position="271"/>
        <end position="277"/>
    </location>
    <ligand>
        <name>S-adenosyl-L-methionine</name>
        <dbReference type="ChEBI" id="CHEBI:59789"/>
    </ligand>
</feature>
<dbReference type="GO" id="GO:0005762">
    <property type="term" value="C:mitochondrial large ribosomal subunit"/>
    <property type="evidence" value="ECO:0007669"/>
    <property type="project" value="TreeGrafter"/>
</dbReference>
<feature type="binding site" evidence="11">
    <location>
        <position position="294"/>
    </location>
    <ligand>
        <name>S-adenosyl-L-methionine</name>
        <dbReference type="ChEBI" id="CHEBI:59789"/>
    </ligand>
</feature>
<feature type="binding site" evidence="11">
    <location>
        <position position="345"/>
    </location>
    <ligand>
        <name>S-adenosyl-L-methionine</name>
        <dbReference type="ChEBI" id="CHEBI:59789"/>
    </ligand>
</feature>
<evidence type="ECO:0000256" key="3">
    <source>
        <dbReference type="ARBA" id="ARBA00022603"/>
    </source>
</evidence>
<dbReference type="InterPro" id="IPR001678">
    <property type="entry name" value="MeTrfase_RsmB-F_NOP2_dom"/>
</dbReference>
<dbReference type="InterPro" id="IPR029063">
    <property type="entry name" value="SAM-dependent_MTases_sf"/>
</dbReference>
<evidence type="ECO:0000256" key="9">
    <source>
        <dbReference type="ARBA" id="ARBA00042050"/>
    </source>
</evidence>
<comment type="subcellular location">
    <subcellularLocation>
        <location evidence="1">Mitochondrion</location>
    </subcellularLocation>
</comment>
<keyword evidence="7" id="KW-0809">Transit peptide</keyword>